<sequence length="85" mass="9848">MIKGLENQPCEERLKELGLSSLEKKRLGGNLTTVFQYLNGGYQEDEDTWRRQGNGYKLHWERPYLNINSAPSKRHHHLTPTALAL</sequence>
<dbReference type="AlphaFoldDB" id="A0AAN7NC09"/>
<comment type="caution">
    <text evidence="1">The sequence shown here is derived from an EMBL/GenBank/DDBJ whole genome shotgun (WGS) entry which is preliminary data.</text>
</comment>
<gene>
    <name evidence="1" type="ORF">QYF61_013720</name>
</gene>
<accession>A0AAN7NC09</accession>
<proteinExistence type="predicted"/>
<reference evidence="1 2" key="1">
    <citation type="journal article" date="2023" name="J. Hered.">
        <title>Chromosome-level genome of the wood stork (Mycteria americana) provides insight into avian chromosome evolution.</title>
        <authorList>
            <person name="Flamio R. Jr."/>
            <person name="Ramstad K.M."/>
        </authorList>
    </citation>
    <scope>NUCLEOTIDE SEQUENCE [LARGE SCALE GENOMIC DNA]</scope>
    <source>
        <strain evidence="1">JAX WOST 10</strain>
    </source>
</reference>
<keyword evidence="2" id="KW-1185">Reference proteome</keyword>
<dbReference type="Proteomes" id="UP001333110">
    <property type="component" value="Unassembled WGS sequence"/>
</dbReference>
<protein>
    <submittedName>
        <fullName evidence="1">Uncharacterized protein</fullName>
    </submittedName>
</protein>
<evidence type="ECO:0000313" key="1">
    <source>
        <dbReference type="EMBL" id="KAK4812695.1"/>
    </source>
</evidence>
<organism evidence="1 2">
    <name type="scientific">Mycteria americana</name>
    <name type="common">Wood stork</name>
    <dbReference type="NCBI Taxonomy" id="33587"/>
    <lineage>
        <taxon>Eukaryota</taxon>
        <taxon>Metazoa</taxon>
        <taxon>Chordata</taxon>
        <taxon>Craniata</taxon>
        <taxon>Vertebrata</taxon>
        <taxon>Euteleostomi</taxon>
        <taxon>Archelosauria</taxon>
        <taxon>Archosauria</taxon>
        <taxon>Dinosauria</taxon>
        <taxon>Saurischia</taxon>
        <taxon>Theropoda</taxon>
        <taxon>Coelurosauria</taxon>
        <taxon>Aves</taxon>
        <taxon>Neognathae</taxon>
        <taxon>Neoaves</taxon>
        <taxon>Aequornithes</taxon>
        <taxon>Ciconiiformes</taxon>
        <taxon>Ciconiidae</taxon>
        <taxon>Mycteria</taxon>
    </lineage>
</organism>
<name>A0AAN7NC09_MYCAM</name>
<evidence type="ECO:0000313" key="2">
    <source>
        <dbReference type="Proteomes" id="UP001333110"/>
    </source>
</evidence>
<dbReference type="EMBL" id="JAUNZN010000014">
    <property type="protein sequence ID" value="KAK4812695.1"/>
    <property type="molecule type" value="Genomic_DNA"/>
</dbReference>